<sequence>MQWARSAHLAPHGVVRVLLGCMRVAQRWQEALQIQQELRAWDGMTFGCVLGVLEKSCSWQVALNSILPDMQKRSVRPESHAYSALLGACTAWAKTGQEVEAAACGARLLQRAKDAGEANDVVVEAMLCLLERLPQAHFIFDILGLSECSLRACAIFLSSVETAAKTFGLEAAPRGYRKKFSANYRREPGWLMASADQHSAIWVNGDKFELSPEAICHAEALQKAWSDLTQLLDASAAAPDGCRHPGRSELCAVLDSLDVAWAGFEHKYIAELIEIEEQARRLIIKAVELEAKLATVEDAPQKGKETVELQRALVQGIAHLNSVANFRRKGRDDLGFDILESASEVLSKFGLSSKDIVAAGEGKGFAAAAIQDAVSRSAGVSMAVDVVGSFEAMRRYLREVKKCLERVDPHLCNNVGLVARLVDWEESWEIGARYVRQRSLFEANNDIVAEFRIAQNLAPAFTTMCTDCDVELFLVLPRMVILCCLEKPLEPRAGLLRSLLPHRFPENANSGLEQDPEMAALLAQFKQVIQLLVSEDRDSAPHATLVRRAVAGTADEVRHLPRPVLERVEHLMRDVEKWSLELQRKNAEAHGHGWALKRVAVGFSGLLLVI</sequence>
<proteinExistence type="predicted"/>
<dbReference type="Proteomes" id="UP001152797">
    <property type="component" value="Unassembled WGS sequence"/>
</dbReference>
<organism evidence="2">
    <name type="scientific">Cladocopium goreaui</name>
    <dbReference type="NCBI Taxonomy" id="2562237"/>
    <lineage>
        <taxon>Eukaryota</taxon>
        <taxon>Sar</taxon>
        <taxon>Alveolata</taxon>
        <taxon>Dinophyceae</taxon>
        <taxon>Suessiales</taxon>
        <taxon>Symbiodiniaceae</taxon>
        <taxon>Cladocopium</taxon>
    </lineage>
</organism>
<feature type="coiled-coil region" evidence="1">
    <location>
        <begin position="272"/>
        <end position="299"/>
    </location>
</feature>
<dbReference type="OrthoDB" id="287623at2759"/>
<comment type="caution">
    <text evidence="2">The sequence shown here is derived from an EMBL/GenBank/DDBJ whole genome shotgun (WGS) entry which is preliminary data.</text>
</comment>
<keyword evidence="4" id="KW-1185">Reference proteome</keyword>
<dbReference type="Gene3D" id="1.25.40.10">
    <property type="entry name" value="Tetratricopeptide repeat domain"/>
    <property type="match status" value="1"/>
</dbReference>
<evidence type="ECO:0000313" key="3">
    <source>
        <dbReference type="EMBL" id="CAL4789547.1"/>
    </source>
</evidence>
<evidence type="ECO:0000256" key="1">
    <source>
        <dbReference type="SAM" id="Coils"/>
    </source>
</evidence>
<accession>A0A9P1D3C7</accession>
<protein>
    <submittedName>
        <fullName evidence="3">Potassium voltage-gated channel subfamily H member 5</fullName>
    </submittedName>
</protein>
<evidence type="ECO:0000313" key="4">
    <source>
        <dbReference type="Proteomes" id="UP001152797"/>
    </source>
</evidence>
<dbReference type="InterPro" id="IPR011990">
    <property type="entry name" value="TPR-like_helical_dom_sf"/>
</dbReference>
<gene>
    <name evidence="2" type="ORF">C1SCF055_LOCUS28204</name>
</gene>
<reference evidence="2" key="1">
    <citation type="submission" date="2022-10" db="EMBL/GenBank/DDBJ databases">
        <authorList>
            <person name="Chen Y."/>
            <person name="Dougan E. K."/>
            <person name="Chan C."/>
            <person name="Rhodes N."/>
            <person name="Thang M."/>
        </authorList>
    </citation>
    <scope>NUCLEOTIDE SEQUENCE</scope>
</reference>
<dbReference type="EMBL" id="CAMXCT010003068">
    <property type="protein sequence ID" value="CAI4002235.1"/>
    <property type="molecule type" value="Genomic_DNA"/>
</dbReference>
<evidence type="ECO:0000313" key="2">
    <source>
        <dbReference type="EMBL" id="CAI4002235.1"/>
    </source>
</evidence>
<dbReference type="AlphaFoldDB" id="A0A9P1D3C7"/>
<dbReference type="EMBL" id="CAMXCT020003068">
    <property type="protein sequence ID" value="CAL1155610.1"/>
    <property type="molecule type" value="Genomic_DNA"/>
</dbReference>
<reference evidence="3 4" key="2">
    <citation type="submission" date="2024-05" db="EMBL/GenBank/DDBJ databases">
        <authorList>
            <person name="Chen Y."/>
            <person name="Shah S."/>
            <person name="Dougan E. K."/>
            <person name="Thang M."/>
            <person name="Chan C."/>
        </authorList>
    </citation>
    <scope>NUCLEOTIDE SEQUENCE [LARGE SCALE GENOMIC DNA]</scope>
</reference>
<dbReference type="EMBL" id="CAMXCT030003068">
    <property type="protein sequence ID" value="CAL4789547.1"/>
    <property type="molecule type" value="Genomic_DNA"/>
</dbReference>
<name>A0A9P1D3C7_9DINO</name>
<keyword evidence="1" id="KW-0175">Coiled coil</keyword>